<protein>
    <recommendedName>
        <fullName evidence="4">Glycopeptide</fullName>
    </recommendedName>
</protein>
<reference evidence="2 3" key="1">
    <citation type="submission" date="2024-05" db="EMBL/GenBank/DDBJ databases">
        <title>A draft genome resource for the thread blight pathogen Marasmius tenuissimus strain MS-2.</title>
        <authorList>
            <person name="Yulfo-Soto G.E."/>
            <person name="Baruah I.K."/>
            <person name="Amoako-Attah I."/>
            <person name="Bukari Y."/>
            <person name="Meinhardt L.W."/>
            <person name="Bailey B.A."/>
            <person name="Cohen S.P."/>
        </authorList>
    </citation>
    <scope>NUCLEOTIDE SEQUENCE [LARGE SCALE GENOMIC DNA]</scope>
    <source>
        <strain evidence="2 3">MS-2</strain>
    </source>
</reference>
<name>A0ABR2ZGF2_9AGAR</name>
<dbReference type="SUPFAM" id="SSF49870">
    <property type="entry name" value="Osmotin, thaumatin-like protein"/>
    <property type="match status" value="1"/>
</dbReference>
<dbReference type="Proteomes" id="UP001437256">
    <property type="component" value="Unassembled WGS sequence"/>
</dbReference>
<evidence type="ECO:0000256" key="1">
    <source>
        <dbReference type="SAM" id="SignalP"/>
    </source>
</evidence>
<accession>A0ABR2ZGF2</accession>
<dbReference type="InterPro" id="IPR037176">
    <property type="entry name" value="Osmotin/thaumatin-like_sf"/>
</dbReference>
<comment type="caution">
    <text evidence="2">The sequence shown here is derived from an EMBL/GenBank/DDBJ whole genome shotgun (WGS) entry which is preliminary data.</text>
</comment>
<proteinExistence type="predicted"/>
<feature type="chain" id="PRO_5047011382" description="Glycopeptide" evidence="1">
    <location>
        <begin position="22"/>
        <end position="162"/>
    </location>
</feature>
<evidence type="ECO:0000313" key="2">
    <source>
        <dbReference type="EMBL" id="KAL0060756.1"/>
    </source>
</evidence>
<sequence length="162" mass="16846">MQLTSVFTTLAVLAAAGSVMGERHTVTMVNRCGRGTPKLIRGPNVLSSGGSYTENGVLASAIAYLQTGNCGFNGENCMTAELTLKNPNPSQPGSGSSVNLSLIPPHAFNVPIALRYTGSCSNGVTCANANCPTTDAFRVSSDTQAQRACQNNDVNLEITFCP</sequence>
<organism evidence="2 3">
    <name type="scientific">Marasmius tenuissimus</name>
    <dbReference type="NCBI Taxonomy" id="585030"/>
    <lineage>
        <taxon>Eukaryota</taxon>
        <taxon>Fungi</taxon>
        <taxon>Dikarya</taxon>
        <taxon>Basidiomycota</taxon>
        <taxon>Agaricomycotina</taxon>
        <taxon>Agaricomycetes</taxon>
        <taxon>Agaricomycetidae</taxon>
        <taxon>Agaricales</taxon>
        <taxon>Marasmiineae</taxon>
        <taxon>Marasmiaceae</taxon>
        <taxon>Marasmius</taxon>
    </lineage>
</organism>
<dbReference type="EMBL" id="JBBXMP010000162">
    <property type="protein sequence ID" value="KAL0060756.1"/>
    <property type="molecule type" value="Genomic_DNA"/>
</dbReference>
<evidence type="ECO:0000313" key="3">
    <source>
        <dbReference type="Proteomes" id="UP001437256"/>
    </source>
</evidence>
<feature type="signal peptide" evidence="1">
    <location>
        <begin position="1"/>
        <end position="21"/>
    </location>
</feature>
<keyword evidence="3" id="KW-1185">Reference proteome</keyword>
<evidence type="ECO:0008006" key="4">
    <source>
        <dbReference type="Google" id="ProtNLM"/>
    </source>
</evidence>
<keyword evidence="1" id="KW-0732">Signal</keyword>
<gene>
    <name evidence="2" type="ORF">AAF712_012447</name>
</gene>